<dbReference type="Gene3D" id="3.40.50.300">
    <property type="entry name" value="P-loop containing nucleotide triphosphate hydrolases"/>
    <property type="match status" value="1"/>
</dbReference>
<dbReference type="InterPro" id="IPR050896">
    <property type="entry name" value="Mito_lipid_metab_GTPase"/>
</dbReference>
<dbReference type="InterPro" id="IPR027417">
    <property type="entry name" value="P-loop_NTPase"/>
</dbReference>
<dbReference type="CDD" id="cd01855">
    <property type="entry name" value="YqeH"/>
    <property type="match status" value="1"/>
</dbReference>
<proteinExistence type="predicted"/>
<evidence type="ECO:0000313" key="4">
    <source>
        <dbReference type="EMBL" id="ESQ38481.1"/>
    </source>
</evidence>
<dbReference type="OMA" id="ARGNVWA"/>
<feature type="region of interest" description="Disordered" evidence="1">
    <location>
        <begin position="565"/>
        <end position="599"/>
    </location>
</feature>
<dbReference type="PANTHER" id="PTHR46434">
    <property type="entry name" value="GENETIC INTERACTOR OF PROHIBITINS 3, MITOCHONDRIAL"/>
    <property type="match status" value="1"/>
</dbReference>
<dbReference type="STRING" id="72664.V4N0J0"/>
<dbReference type="Proteomes" id="UP000030689">
    <property type="component" value="Unassembled WGS sequence"/>
</dbReference>
<sequence>MLAKAARELSSSKLKPFLTLSLSSLKSSLWIETNPSVTLLTSFLNRHHFNTRSKSPFLYPSRFYSSSSSSKALPLNRDGNYDAATSVTICPGCGVHMQNTNPKHPGFFIRPSTEKQKTDSILRRLVPVSQEPEFIDSIKRGFIAEPDHCDDLNPKDDDEADKESSDVRPLVCARCHSLRHYGKVKDPTVENLLPDFDFDHTVGRRLSSASGARTVVLMVVDASDFDGSFPKRVAKLVSRTIDENNTAWKEGKSGNVPRVVVVVTKIDLLPSSLSPTKFEHWVRQRAREGGLSKITKLHFVSPLKNWGIKDLVEDVAAMAGKRGQVWAVGSQNAGKSTLINAVGKVFGGKVWHLTEAPVPGTTLGIVRIEGVLPFEAKLFDTPGLLNPHQITTRLTREEQRLVHISKELKPRTYRIKEGYTVHIGGLMRLDIDESSVDSIYVTVWASPHVPLHMGKKENAYKTLEEHFGSRLQPPIGEKRVEEMGKWVRKEFRVSGSNWDTSSVDIAVSGLGWFALGLKGEAVLGVWTHEGIDVFLRDSLLPQRARTFEDSGFTVSKIVANADRVSNQVHKEKTQKKKRPNKKPTSDSVSDLESCQEVSL</sequence>
<organism evidence="4 5">
    <name type="scientific">Eutrema salsugineum</name>
    <name type="common">Saltwater cress</name>
    <name type="synonym">Sisymbrium salsugineum</name>
    <dbReference type="NCBI Taxonomy" id="72664"/>
    <lineage>
        <taxon>Eukaryota</taxon>
        <taxon>Viridiplantae</taxon>
        <taxon>Streptophyta</taxon>
        <taxon>Embryophyta</taxon>
        <taxon>Tracheophyta</taxon>
        <taxon>Spermatophyta</taxon>
        <taxon>Magnoliopsida</taxon>
        <taxon>eudicotyledons</taxon>
        <taxon>Gunneridae</taxon>
        <taxon>Pentapetalae</taxon>
        <taxon>rosids</taxon>
        <taxon>malvids</taxon>
        <taxon>Brassicales</taxon>
        <taxon>Brassicaceae</taxon>
        <taxon>Eutremeae</taxon>
        <taxon>Eutrema</taxon>
    </lineage>
</organism>
<dbReference type="Pfam" id="PF01926">
    <property type="entry name" value="MMR_HSR1"/>
    <property type="match status" value="1"/>
</dbReference>
<dbReference type="eggNOG" id="KOG1249">
    <property type="taxonomic scope" value="Eukaryota"/>
</dbReference>
<dbReference type="InterPro" id="IPR006073">
    <property type="entry name" value="GTP-bd"/>
</dbReference>
<evidence type="ECO:0000259" key="3">
    <source>
        <dbReference type="Pfam" id="PF21516"/>
    </source>
</evidence>
<dbReference type="Gramene" id="ESQ38481">
    <property type="protein sequence ID" value="ESQ38481"/>
    <property type="gene ID" value="EUTSA_v10028526mg"/>
</dbReference>
<dbReference type="AlphaFoldDB" id="V4N0J0"/>
<dbReference type="EMBL" id="KI517537">
    <property type="protein sequence ID" value="ESQ38481.1"/>
    <property type="molecule type" value="Genomic_DNA"/>
</dbReference>
<dbReference type="OrthoDB" id="1696305at2759"/>
<feature type="compositionally biased region" description="Basic residues" evidence="1">
    <location>
        <begin position="572"/>
        <end position="581"/>
    </location>
</feature>
<evidence type="ECO:0000313" key="5">
    <source>
        <dbReference type="Proteomes" id="UP000030689"/>
    </source>
</evidence>
<dbReference type="SUPFAM" id="SSF52540">
    <property type="entry name" value="P-loop containing nucleoside triphosphate hydrolases"/>
    <property type="match status" value="1"/>
</dbReference>
<dbReference type="Pfam" id="PF21516">
    <property type="entry name" value="YqeH-like_C"/>
    <property type="match status" value="1"/>
</dbReference>
<dbReference type="PANTHER" id="PTHR46434:SF1">
    <property type="entry name" value="GENETIC INTERACTOR OF PROHIBITINS 3, MITOCHONDRIAL"/>
    <property type="match status" value="1"/>
</dbReference>
<reference evidence="4 5" key="1">
    <citation type="journal article" date="2013" name="Front. Plant Sci.">
        <title>The Reference Genome of the Halophytic Plant Eutrema salsugineum.</title>
        <authorList>
            <person name="Yang R."/>
            <person name="Jarvis D.E."/>
            <person name="Chen H."/>
            <person name="Beilstein M.A."/>
            <person name="Grimwood J."/>
            <person name="Jenkins J."/>
            <person name="Shu S."/>
            <person name="Prochnik S."/>
            <person name="Xin M."/>
            <person name="Ma C."/>
            <person name="Schmutz J."/>
            <person name="Wing R.A."/>
            <person name="Mitchell-Olds T."/>
            <person name="Schumaker K.S."/>
            <person name="Wang X."/>
        </authorList>
    </citation>
    <scope>NUCLEOTIDE SEQUENCE [LARGE SCALE GENOMIC DNA]</scope>
</reference>
<feature type="domain" description="NOA1/YqeH-like C-terminal" evidence="3">
    <location>
        <begin position="441"/>
        <end position="539"/>
    </location>
</feature>
<dbReference type="KEGG" id="eus:EUTSA_v10028526mg"/>
<gene>
    <name evidence="4" type="ORF">EUTSA_v10028526mg</name>
</gene>
<evidence type="ECO:0000259" key="2">
    <source>
        <dbReference type="Pfam" id="PF01926"/>
    </source>
</evidence>
<feature type="domain" description="G" evidence="2">
    <location>
        <begin position="325"/>
        <end position="397"/>
    </location>
</feature>
<dbReference type="GO" id="GO:0005525">
    <property type="term" value="F:GTP binding"/>
    <property type="evidence" value="ECO:0007669"/>
    <property type="project" value="InterPro"/>
</dbReference>
<keyword evidence="5" id="KW-1185">Reference proteome</keyword>
<evidence type="ECO:0000256" key="1">
    <source>
        <dbReference type="SAM" id="MobiDB-lite"/>
    </source>
</evidence>
<dbReference type="GO" id="GO:0005739">
    <property type="term" value="C:mitochondrion"/>
    <property type="evidence" value="ECO:0007669"/>
    <property type="project" value="TreeGrafter"/>
</dbReference>
<accession>V4N0J0</accession>
<protein>
    <submittedName>
        <fullName evidence="4">Uncharacterized protein</fullName>
    </submittedName>
</protein>
<feature type="compositionally biased region" description="Polar residues" evidence="1">
    <location>
        <begin position="585"/>
        <end position="599"/>
    </location>
</feature>
<dbReference type="InterPro" id="IPR048422">
    <property type="entry name" value="NOA1/YqeH-like_C"/>
</dbReference>
<name>V4N0J0_EUTSA</name>